<dbReference type="RefSeq" id="WP_184173497.1">
    <property type="nucleotide sequence ID" value="NZ_JACHGF010000002.1"/>
</dbReference>
<dbReference type="PANTHER" id="PTHR16026">
    <property type="entry name" value="CARTILAGE ACIDIC PROTEIN 1"/>
    <property type="match status" value="1"/>
</dbReference>
<dbReference type="Pfam" id="PF01839">
    <property type="entry name" value="FG-GAP"/>
    <property type="match status" value="1"/>
</dbReference>
<dbReference type="EMBL" id="JACHGF010000002">
    <property type="protein sequence ID" value="MBB5283806.1"/>
    <property type="molecule type" value="Genomic_DNA"/>
</dbReference>
<dbReference type="SUPFAM" id="SSF69318">
    <property type="entry name" value="Integrin alpha N-terminal domain"/>
    <property type="match status" value="3"/>
</dbReference>
<keyword evidence="1" id="KW-0732">Signal</keyword>
<dbReference type="Pfam" id="PF07593">
    <property type="entry name" value="UnbV_ASPIC"/>
    <property type="match status" value="1"/>
</dbReference>
<evidence type="ECO:0000259" key="4">
    <source>
        <dbReference type="Pfam" id="PF07593"/>
    </source>
</evidence>
<feature type="domain" description="ASPIC/UnbV" evidence="4">
    <location>
        <begin position="534"/>
        <end position="599"/>
    </location>
</feature>
<dbReference type="PANTHER" id="PTHR16026:SF0">
    <property type="entry name" value="CARTILAGE ACIDIC PROTEIN 1"/>
    <property type="match status" value="1"/>
</dbReference>
<dbReference type="Gene3D" id="2.130.10.130">
    <property type="entry name" value="Integrin alpha, N-terminal"/>
    <property type="match status" value="4"/>
</dbReference>
<accession>A0A840TI17</accession>
<dbReference type="InterPro" id="IPR013519">
    <property type="entry name" value="Int_alpha_beta-p"/>
</dbReference>
<dbReference type="InterPro" id="IPR028994">
    <property type="entry name" value="Integrin_alpha_N"/>
</dbReference>
<dbReference type="Pfam" id="PF13517">
    <property type="entry name" value="FG-GAP_3"/>
    <property type="match status" value="5"/>
</dbReference>
<comment type="caution">
    <text evidence="5">The sequence shown here is derived from an EMBL/GenBank/DDBJ whole genome shotgun (WGS) entry which is preliminary data.</text>
</comment>
<proteinExistence type="predicted"/>
<sequence length="1111" mass="122648">MKLTALLAGMLLLLMASYRYLQQEPTLFRQLPASQTGLWFNNRITESDSLNALTYEYLYNGGGVGIGDFDNDGLPDVFFSGNQVSSRLYLNKGTLRFEDITEAAGVGTQGWCTGVSVVDINQDGWLDIYVNVAGPGEDSTQRANLLFINQGKNAAGQLHFKEQASAYGLADLGYSTQTAFLDYDHDDDLDAYVLTNALDRHNRNAIRPKRIRGEAASTDRLYRNQGLGADGHPVFKNVSAEAGILMEGYGLGLCVSDLNQDGWEDIYCANDFLSNDLVWINNQDGTFTNQAAKYLKHQTYNAMGVDIADMDNDARPDIMVVDMLPNTNERQKMMLPGSNHTRFGMDLKNGYQPQYMRNTLQRNTGEGTFVEISQLAGVDKTDWSWAPLWADFDNDGHRDLFITNGYRRDITNLDFVAYLATLGEGGFGEAQVHQQNALRQLRTLPEVKLPNFCYRNTGEPIFEDRSAAWGFTAPSFSNGVAYADFDNDGDLDLVINNIDEEAFFYENTLNQAKAPTNHWLRVAVQPQPEVPSPVGTKVYLYVNGKPQYAELSPVRGFVSSVEPVLHFGLGPEPRVDSVVVVWTNQKYQVLRNVAADQVLRLAYQPQGTWQEVPGSRLGTLGYFTELSSAQTGIDYQHLENEFNDFNRTPLLPHKHSQFGPALAVGDVNGDGLPDFYVGADAGRAGVLYLQQPQGTFLPRKVPKVLGCEAVAAVFFDVDGDQDLDLYVVSGGSQAEGSSEMYQDQLYLNDGKGYFSTGKLPPITSSGSCVVVADIDADGDLDLFRGGRLEPGKYPLPGRSFLLLNEGGALVDATERMAPELQNIGLVSTAAWADFDGDGYPELALAGEWMPIQLFKNERGKHLRLTPQSTLPNSAGWWNVLAIEDWDGDGDLDLMVGNLGLNTKYRASAKYPLEIFAADFDQNGKVDPVMTQYIQGRRVLIPPRDLLALQMPSVKKRFPSYASYAQATFDESFTQEEINGAHHLACQELRSMYYENTGQGTFRAVPLPLEVQQSPVFDILPGDFNHDGYLDALLVGNFYGSETIGGWYDASRGTLLLGDGKGGFTPAQASGIKADQDARYVRRLDASRMLVANNGGTLQCFSLKVPVKYLPQ</sequence>
<keyword evidence="2" id="KW-0677">Repeat</keyword>
<protein>
    <recommendedName>
        <fullName evidence="4">ASPIC/UnbV domain-containing protein</fullName>
    </recommendedName>
</protein>
<gene>
    <name evidence="5" type="ORF">HNQ92_001932</name>
</gene>
<evidence type="ECO:0000313" key="5">
    <source>
        <dbReference type="EMBL" id="MBB5283806.1"/>
    </source>
</evidence>
<dbReference type="Proteomes" id="UP000557307">
    <property type="component" value="Unassembled WGS sequence"/>
</dbReference>
<name>A0A840TI17_9BACT</name>
<evidence type="ECO:0000256" key="1">
    <source>
        <dbReference type="ARBA" id="ARBA00022729"/>
    </source>
</evidence>
<evidence type="ECO:0000313" key="6">
    <source>
        <dbReference type="Proteomes" id="UP000557307"/>
    </source>
</evidence>
<dbReference type="InterPro" id="IPR011519">
    <property type="entry name" value="UnbV_ASPIC"/>
</dbReference>
<organism evidence="5 6">
    <name type="scientific">Rhabdobacter roseus</name>
    <dbReference type="NCBI Taxonomy" id="1655419"/>
    <lineage>
        <taxon>Bacteria</taxon>
        <taxon>Pseudomonadati</taxon>
        <taxon>Bacteroidota</taxon>
        <taxon>Cytophagia</taxon>
        <taxon>Cytophagales</taxon>
        <taxon>Cytophagaceae</taxon>
        <taxon>Rhabdobacter</taxon>
    </lineage>
</organism>
<evidence type="ECO:0000256" key="2">
    <source>
        <dbReference type="ARBA" id="ARBA00022737"/>
    </source>
</evidence>
<dbReference type="AlphaFoldDB" id="A0A840TI17"/>
<reference evidence="5 6" key="1">
    <citation type="submission" date="2020-08" db="EMBL/GenBank/DDBJ databases">
        <title>Genomic Encyclopedia of Type Strains, Phase IV (KMG-IV): sequencing the most valuable type-strain genomes for metagenomic binning, comparative biology and taxonomic classification.</title>
        <authorList>
            <person name="Goeker M."/>
        </authorList>
    </citation>
    <scope>NUCLEOTIDE SEQUENCE [LARGE SCALE GENOMIC DNA]</scope>
    <source>
        <strain evidence="5 6">DSM 105074</strain>
    </source>
</reference>
<keyword evidence="3" id="KW-0325">Glycoprotein</keyword>
<keyword evidence="6" id="KW-1185">Reference proteome</keyword>
<dbReference type="InterPro" id="IPR027039">
    <property type="entry name" value="Crtac1"/>
</dbReference>
<dbReference type="InterPro" id="IPR013517">
    <property type="entry name" value="FG-GAP"/>
</dbReference>
<evidence type="ECO:0000256" key="3">
    <source>
        <dbReference type="ARBA" id="ARBA00023180"/>
    </source>
</evidence>
<dbReference type="PROSITE" id="PS51470">
    <property type="entry name" value="FG_GAP"/>
    <property type="match status" value="1"/>
</dbReference>